<dbReference type="Proteomes" id="UP001596012">
    <property type="component" value="Unassembled WGS sequence"/>
</dbReference>
<keyword evidence="3" id="KW-1185">Reference proteome</keyword>
<evidence type="ECO:0000313" key="3">
    <source>
        <dbReference type="Proteomes" id="UP001596012"/>
    </source>
</evidence>
<dbReference type="EMBL" id="JBHSFG010000020">
    <property type="protein sequence ID" value="MFC4465262.1"/>
    <property type="molecule type" value="Genomic_DNA"/>
</dbReference>
<gene>
    <name evidence="2" type="ORF">ACFPH6_12045</name>
</gene>
<dbReference type="RefSeq" id="WP_386341104.1">
    <property type="nucleotide sequence ID" value="NZ_JBHSFG010000020.1"/>
</dbReference>
<name>A0ABV8YJ27_9ACTN</name>
<dbReference type="Gene3D" id="2.160.20.80">
    <property type="entry name" value="E3 ubiquitin-protein ligase SopA"/>
    <property type="match status" value="1"/>
</dbReference>
<dbReference type="PANTHER" id="PTHR14136">
    <property type="entry name" value="BTB_POZ DOMAIN-CONTAINING PROTEIN KCTD9"/>
    <property type="match status" value="1"/>
</dbReference>
<comment type="caution">
    <text evidence="2">The sequence shown here is derived from an EMBL/GenBank/DDBJ whole genome shotgun (WGS) entry which is preliminary data.</text>
</comment>
<organism evidence="2 3">
    <name type="scientific">Streptomyces xiangluensis</name>
    <dbReference type="NCBI Taxonomy" id="2665720"/>
    <lineage>
        <taxon>Bacteria</taxon>
        <taxon>Bacillati</taxon>
        <taxon>Actinomycetota</taxon>
        <taxon>Actinomycetes</taxon>
        <taxon>Kitasatosporales</taxon>
        <taxon>Streptomycetaceae</taxon>
        <taxon>Streptomyces</taxon>
    </lineage>
</organism>
<dbReference type="Pfam" id="PF00805">
    <property type="entry name" value="Pentapeptide"/>
    <property type="match status" value="1"/>
</dbReference>
<keyword evidence="1" id="KW-0812">Transmembrane</keyword>
<accession>A0ABV8YJ27</accession>
<evidence type="ECO:0000313" key="2">
    <source>
        <dbReference type="EMBL" id="MFC4465262.1"/>
    </source>
</evidence>
<keyword evidence="1" id="KW-0472">Membrane</keyword>
<protein>
    <submittedName>
        <fullName evidence="2">Pentapeptide repeat-containing protein</fullName>
    </submittedName>
</protein>
<dbReference type="PANTHER" id="PTHR14136:SF17">
    <property type="entry name" value="BTB_POZ DOMAIN-CONTAINING PROTEIN KCTD9"/>
    <property type="match status" value="1"/>
</dbReference>
<feature type="transmembrane region" description="Helical" evidence="1">
    <location>
        <begin position="20"/>
        <end position="41"/>
    </location>
</feature>
<reference evidence="3" key="1">
    <citation type="journal article" date="2019" name="Int. J. Syst. Evol. Microbiol.">
        <title>The Global Catalogue of Microorganisms (GCM) 10K type strain sequencing project: providing services to taxonomists for standard genome sequencing and annotation.</title>
        <authorList>
            <consortium name="The Broad Institute Genomics Platform"/>
            <consortium name="The Broad Institute Genome Sequencing Center for Infectious Disease"/>
            <person name="Wu L."/>
            <person name="Ma J."/>
        </authorList>
    </citation>
    <scope>NUCLEOTIDE SEQUENCE [LARGE SCALE GENOMIC DNA]</scope>
    <source>
        <strain evidence="3">DT43</strain>
    </source>
</reference>
<dbReference type="SUPFAM" id="SSF141571">
    <property type="entry name" value="Pentapeptide repeat-like"/>
    <property type="match status" value="1"/>
</dbReference>
<dbReference type="InterPro" id="IPR051082">
    <property type="entry name" value="Pentapeptide-BTB/POZ_domain"/>
</dbReference>
<proteinExistence type="predicted"/>
<sequence length="385" mass="41463">MVFHGCAGRGPAMMHGMNALVKRITLVMLVAVGAAVIYVVITEVPWAVEGDNARDKTLQPSAGILITGLRTSLLAALAGLIALGTLYLSYKNHRLSLDQLRETRKQFHLAQQQFAHVQEQFEHTQAKDRRQEELTREGQVTDRYVEAIKLLSAEKNLTQWLGGIYSLERIMRDSEKDHATVVEVLAAFVRQHAPLKIGGGSEKDDAPPTSAAEDGYRLVPEEHVRAALTVLGRRPPRDESFRVDLSDTAMHGAQLSGARLERANLFGADLSEATLTGAKLMGADLTATDLSSADLTGADLTGAEMYFGPPLPGTDLAGADLTGAILADVVGCTVDLLVTARLYSSTRLPPEFGNHPQIQAHIKECESKQNPLGGSGYGPRVKIGG</sequence>
<keyword evidence="1" id="KW-1133">Transmembrane helix</keyword>
<feature type="transmembrane region" description="Helical" evidence="1">
    <location>
        <begin position="61"/>
        <end position="88"/>
    </location>
</feature>
<dbReference type="InterPro" id="IPR001646">
    <property type="entry name" value="5peptide_repeat"/>
</dbReference>
<evidence type="ECO:0000256" key="1">
    <source>
        <dbReference type="SAM" id="Phobius"/>
    </source>
</evidence>